<dbReference type="GO" id="GO:0006357">
    <property type="term" value="P:regulation of transcription by RNA polymerase II"/>
    <property type="evidence" value="ECO:0000318"/>
    <property type="project" value="GO_Central"/>
</dbReference>
<evidence type="ECO:0000256" key="5">
    <source>
        <dbReference type="ARBA" id="ARBA00025741"/>
    </source>
</evidence>
<keyword evidence="3" id="KW-0677">Repeat</keyword>
<dbReference type="EMBL" id="GL732532">
    <property type="protein sequence ID" value="EFX85300.1"/>
    <property type="molecule type" value="Genomic_DNA"/>
</dbReference>
<name>E9G4H2_DAPPU</name>
<gene>
    <name evidence="7" type="ORF">DAPPUDRAFT_237820</name>
</gene>
<dbReference type="KEGG" id="dpx:DAPPUDRAFT_237820"/>
<evidence type="ECO:0000256" key="2">
    <source>
        <dbReference type="ARBA" id="ARBA00022574"/>
    </source>
</evidence>
<accession>E9G4H2</accession>
<evidence type="ECO:0000313" key="7">
    <source>
        <dbReference type="EMBL" id="EFX85300.1"/>
    </source>
</evidence>
<keyword evidence="8" id="KW-1185">Reference proteome</keyword>
<proteinExistence type="inferred from homology"/>
<protein>
    <submittedName>
        <fullName evidence="7">Uncharacterized protein</fullName>
    </submittedName>
</protein>
<reference evidence="7 8" key="1">
    <citation type="journal article" date="2011" name="Science">
        <title>The ecoresponsive genome of Daphnia pulex.</title>
        <authorList>
            <person name="Colbourne J.K."/>
            <person name="Pfrender M.E."/>
            <person name="Gilbert D."/>
            <person name="Thomas W.K."/>
            <person name="Tucker A."/>
            <person name="Oakley T.H."/>
            <person name="Tokishita S."/>
            <person name="Aerts A."/>
            <person name="Arnold G.J."/>
            <person name="Basu M.K."/>
            <person name="Bauer D.J."/>
            <person name="Caceres C.E."/>
            <person name="Carmel L."/>
            <person name="Casola C."/>
            <person name="Choi J.H."/>
            <person name="Detter J.C."/>
            <person name="Dong Q."/>
            <person name="Dusheyko S."/>
            <person name="Eads B.D."/>
            <person name="Frohlich T."/>
            <person name="Geiler-Samerotte K.A."/>
            <person name="Gerlach D."/>
            <person name="Hatcher P."/>
            <person name="Jogdeo S."/>
            <person name="Krijgsveld J."/>
            <person name="Kriventseva E.V."/>
            <person name="Kultz D."/>
            <person name="Laforsch C."/>
            <person name="Lindquist E."/>
            <person name="Lopez J."/>
            <person name="Manak J.R."/>
            <person name="Muller J."/>
            <person name="Pangilinan J."/>
            <person name="Patwardhan R.P."/>
            <person name="Pitluck S."/>
            <person name="Pritham E.J."/>
            <person name="Rechtsteiner A."/>
            <person name="Rho M."/>
            <person name="Rogozin I.B."/>
            <person name="Sakarya O."/>
            <person name="Salamov A."/>
            <person name="Schaack S."/>
            <person name="Shapiro H."/>
            <person name="Shiga Y."/>
            <person name="Skalitzky C."/>
            <person name="Smith Z."/>
            <person name="Souvorov A."/>
            <person name="Sung W."/>
            <person name="Tang Z."/>
            <person name="Tsuchiya D."/>
            <person name="Tu H."/>
            <person name="Vos H."/>
            <person name="Wang M."/>
            <person name="Wolf Y.I."/>
            <person name="Yamagata H."/>
            <person name="Yamada T."/>
            <person name="Ye Y."/>
            <person name="Shaw J.R."/>
            <person name="Andrews J."/>
            <person name="Crease T.J."/>
            <person name="Tang H."/>
            <person name="Lucas S.M."/>
            <person name="Robertson H.M."/>
            <person name="Bork P."/>
            <person name="Koonin E.V."/>
            <person name="Zdobnov E.M."/>
            <person name="Grigoriev I.V."/>
            <person name="Lynch M."/>
            <person name="Boore J.L."/>
        </authorList>
    </citation>
    <scope>NUCLEOTIDE SEQUENCE [LARGE SCALE GENOMIC DNA]</scope>
</reference>
<keyword evidence="4" id="KW-0539">Nucleus</keyword>
<evidence type="ECO:0000256" key="3">
    <source>
        <dbReference type="ARBA" id="ARBA00022737"/>
    </source>
</evidence>
<dbReference type="GO" id="GO:0003714">
    <property type="term" value="F:transcription corepressor activity"/>
    <property type="evidence" value="ECO:0000318"/>
    <property type="project" value="GO_Central"/>
</dbReference>
<dbReference type="PROSITE" id="PS50082">
    <property type="entry name" value="WD_REPEATS_2"/>
    <property type="match status" value="1"/>
</dbReference>
<dbReference type="SMART" id="SM00320">
    <property type="entry name" value="WD40"/>
    <property type="match status" value="4"/>
</dbReference>
<dbReference type="HOGENOM" id="CLU_1012857_0_0_1"/>
<dbReference type="SUPFAM" id="SSF50978">
    <property type="entry name" value="WD40 repeat-like"/>
    <property type="match status" value="1"/>
</dbReference>
<keyword evidence="2 6" id="KW-0853">WD repeat</keyword>
<comment type="similarity">
    <text evidence="5">Belongs to the WD repeat EBI family.</text>
</comment>
<evidence type="ECO:0000256" key="6">
    <source>
        <dbReference type="PROSITE-ProRule" id="PRU00221"/>
    </source>
</evidence>
<dbReference type="InterPro" id="IPR001680">
    <property type="entry name" value="WD40_rpt"/>
</dbReference>
<comment type="subcellular location">
    <subcellularLocation>
        <location evidence="1">Nucleus</location>
    </subcellularLocation>
</comment>
<dbReference type="InParanoid" id="E9G4H2"/>
<dbReference type="OrthoDB" id="5980302at2759"/>
<dbReference type="Gene3D" id="2.130.10.10">
    <property type="entry name" value="YVTN repeat-like/Quinoprotein amine dehydrogenase"/>
    <property type="match status" value="1"/>
</dbReference>
<dbReference type="PANTHER" id="PTHR22846">
    <property type="entry name" value="WD40 REPEAT PROTEIN"/>
    <property type="match status" value="1"/>
</dbReference>
<dbReference type="PANTHER" id="PTHR22846:SF2">
    <property type="entry name" value="F-BOX-LIKE_WD REPEAT-CONTAINING PROTEIN EBI"/>
    <property type="match status" value="1"/>
</dbReference>
<dbReference type="PhylomeDB" id="E9G4H2"/>
<dbReference type="InterPro" id="IPR015943">
    <property type="entry name" value="WD40/YVTN_repeat-like_dom_sf"/>
</dbReference>
<evidence type="ECO:0000256" key="1">
    <source>
        <dbReference type="ARBA" id="ARBA00004123"/>
    </source>
</evidence>
<dbReference type="AlphaFoldDB" id="E9G4H2"/>
<organism evidence="7 8">
    <name type="scientific">Daphnia pulex</name>
    <name type="common">Water flea</name>
    <dbReference type="NCBI Taxonomy" id="6669"/>
    <lineage>
        <taxon>Eukaryota</taxon>
        <taxon>Metazoa</taxon>
        <taxon>Ecdysozoa</taxon>
        <taxon>Arthropoda</taxon>
        <taxon>Crustacea</taxon>
        <taxon>Branchiopoda</taxon>
        <taxon>Diplostraca</taxon>
        <taxon>Cladocera</taxon>
        <taxon>Anomopoda</taxon>
        <taxon>Daphniidae</taxon>
        <taxon>Daphnia</taxon>
    </lineage>
</organism>
<dbReference type="Proteomes" id="UP000000305">
    <property type="component" value="Unassembled WGS sequence"/>
</dbReference>
<dbReference type="GO" id="GO:0000118">
    <property type="term" value="C:histone deacetylase complex"/>
    <property type="evidence" value="ECO:0000318"/>
    <property type="project" value="GO_Central"/>
</dbReference>
<dbReference type="InterPro" id="IPR045183">
    <property type="entry name" value="Ebi-like"/>
</dbReference>
<dbReference type="Pfam" id="PF00400">
    <property type="entry name" value="WD40"/>
    <property type="match status" value="1"/>
</dbReference>
<dbReference type="InterPro" id="IPR036322">
    <property type="entry name" value="WD40_repeat_dom_sf"/>
</dbReference>
<feature type="repeat" description="WD" evidence="6">
    <location>
        <begin position="78"/>
        <end position="112"/>
    </location>
</feature>
<sequence>MTEADVHSSERDLGLFQNVEFSLTSGMDVRCASFHPIDPVLACGLGKGNLVFLRGSHHSTPFENWEIEPKHYRYGRIILSVQWNVNGTKVAAGSDDGTVSVWSYPSGDGKQTFRRNGRSNFPLIVWNPFNPDVLASYNNALDTKQVMIANFANEKPLTHTIESYLNCQTVAWISYKQLACGYDDGTFEVHELGLSQIGLLNSEMVQKIGHDFGDDEHDRATSSHPDFQQSELRCSVSSIAMNMELGLLASVGTDRRVKLWFWGSNDPTRINFKRL</sequence>
<evidence type="ECO:0000313" key="8">
    <source>
        <dbReference type="Proteomes" id="UP000000305"/>
    </source>
</evidence>
<dbReference type="FunFam" id="2.130.10.10:FF:002554">
    <property type="entry name" value="Uncharacterized protein"/>
    <property type="match status" value="1"/>
</dbReference>
<evidence type="ECO:0000256" key="4">
    <source>
        <dbReference type="ARBA" id="ARBA00023242"/>
    </source>
</evidence>